<evidence type="ECO:0000313" key="1">
    <source>
        <dbReference type="EMBL" id="SOQ35085.1"/>
    </source>
</evidence>
<proteinExistence type="predicted"/>
<sequence>MSPSRVLKNDCTVGAVTRQTAATQRVAGSTNCCFWFGCHVYVNLYVCKLIHDIGENPSIGTFKKVKKEDPSIIRRNKL</sequence>
<dbReference type="AlphaFoldDB" id="A0A2H1V2L4"/>
<reference evidence="1" key="1">
    <citation type="submission" date="2016-07" db="EMBL/GenBank/DDBJ databases">
        <authorList>
            <person name="Bretaudeau A."/>
        </authorList>
    </citation>
    <scope>NUCLEOTIDE SEQUENCE</scope>
    <source>
        <strain evidence="1">Rice</strain>
        <tissue evidence="1">Whole body</tissue>
    </source>
</reference>
<dbReference type="EMBL" id="ODYU01000387">
    <property type="protein sequence ID" value="SOQ35085.1"/>
    <property type="molecule type" value="Genomic_DNA"/>
</dbReference>
<gene>
    <name evidence="1" type="ORF">SFRICE_027056</name>
</gene>
<name>A0A2H1V2L4_SPOFR</name>
<organism evidence="1">
    <name type="scientific">Spodoptera frugiperda</name>
    <name type="common">Fall armyworm</name>
    <dbReference type="NCBI Taxonomy" id="7108"/>
    <lineage>
        <taxon>Eukaryota</taxon>
        <taxon>Metazoa</taxon>
        <taxon>Ecdysozoa</taxon>
        <taxon>Arthropoda</taxon>
        <taxon>Hexapoda</taxon>
        <taxon>Insecta</taxon>
        <taxon>Pterygota</taxon>
        <taxon>Neoptera</taxon>
        <taxon>Endopterygota</taxon>
        <taxon>Lepidoptera</taxon>
        <taxon>Glossata</taxon>
        <taxon>Ditrysia</taxon>
        <taxon>Noctuoidea</taxon>
        <taxon>Noctuidae</taxon>
        <taxon>Amphipyrinae</taxon>
        <taxon>Spodoptera</taxon>
    </lineage>
</organism>
<accession>A0A2H1V2L4</accession>
<protein>
    <submittedName>
        <fullName evidence="1">SFRICE_027056</fullName>
    </submittedName>
</protein>